<accession>A0A6M3L7I3</accession>
<reference evidence="1" key="1">
    <citation type="submission" date="2020-03" db="EMBL/GenBank/DDBJ databases">
        <title>The deep terrestrial virosphere.</title>
        <authorList>
            <person name="Holmfeldt K."/>
            <person name="Nilsson E."/>
            <person name="Simone D."/>
            <person name="Lopez-Fernandez M."/>
            <person name="Wu X."/>
            <person name="de Brujin I."/>
            <person name="Lundin D."/>
            <person name="Andersson A."/>
            <person name="Bertilsson S."/>
            <person name="Dopson M."/>
        </authorList>
    </citation>
    <scope>NUCLEOTIDE SEQUENCE</scope>
    <source>
        <strain evidence="1">MM415B03583</strain>
    </source>
</reference>
<name>A0A6M3L7I3_9ZZZZ</name>
<protein>
    <submittedName>
        <fullName evidence="1">Uncharacterized protein</fullName>
    </submittedName>
</protein>
<dbReference type="EMBL" id="MT142934">
    <property type="protein sequence ID" value="QJA90746.1"/>
    <property type="molecule type" value="Genomic_DNA"/>
</dbReference>
<gene>
    <name evidence="1" type="ORF">MM415B03583_0006</name>
</gene>
<evidence type="ECO:0000313" key="1">
    <source>
        <dbReference type="EMBL" id="QJA90746.1"/>
    </source>
</evidence>
<sequence length="65" mass="7015">MRQYLVTRNLYSDLNGAKFAAGMTVPAATIEGAFAAESVAAWVARGFLVSINDEPKPKRKKAVSE</sequence>
<proteinExistence type="predicted"/>
<dbReference type="AlphaFoldDB" id="A0A6M3L7I3"/>
<organism evidence="1">
    <name type="scientific">viral metagenome</name>
    <dbReference type="NCBI Taxonomy" id="1070528"/>
    <lineage>
        <taxon>unclassified sequences</taxon>
        <taxon>metagenomes</taxon>
        <taxon>organismal metagenomes</taxon>
    </lineage>
</organism>